<dbReference type="GO" id="GO:0071424">
    <property type="term" value="F:rRNA (cytosine-N4-)-methyltransferase activity"/>
    <property type="evidence" value="ECO:0007669"/>
    <property type="project" value="UniProtKB-UniRule"/>
</dbReference>
<reference evidence="7" key="1">
    <citation type="journal article" date="2020" name="mSystems">
        <title>Genome- and Community-Level Interaction Insights into Carbon Utilization and Element Cycling Functions of Hydrothermarchaeota in Hydrothermal Sediment.</title>
        <authorList>
            <person name="Zhou Z."/>
            <person name="Liu Y."/>
            <person name="Xu W."/>
            <person name="Pan J."/>
            <person name="Luo Z.H."/>
            <person name="Li M."/>
        </authorList>
    </citation>
    <scope>NUCLEOTIDE SEQUENCE [LARGE SCALE GENOMIC DNA]</scope>
    <source>
        <strain evidence="7">SpSt-972</strain>
    </source>
</reference>
<evidence type="ECO:0000256" key="1">
    <source>
        <dbReference type="ARBA" id="ARBA00010396"/>
    </source>
</evidence>
<dbReference type="GO" id="GO:0005737">
    <property type="term" value="C:cytoplasm"/>
    <property type="evidence" value="ECO:0007669"/>
    <property type="project" value="UniProtKB-SubCell"/>
</dbReference>
<comment type="catalytic activity">
    <reaction evidence="6">
        <text>cytidine(1402) in 16S rRNA + S-adenosyl-L-methionine = N(4)-methylcytidine(1402) in 16S rRNA + S-adenosyl-L-homocysteine + H(+)</text>
        <dbReference type="Rhea" id="RHEA:42928"/>
        <dbReference type="Rhea" id="RHEA-COMP:10286"/>
        <dbReference type="Rhea" id="RHEA-COMP:10287"/>
        <dbReference type="ChEBI" id="CHEBI:15378"/>
        <dbReference type="ChEBI" id="CHEBI:57856"/>
        <dbReference type="ChEBI" id="CHEBI:59789"/>
        <dbReference type="ChEBI" id="CHEBI:74506"/>
        <dbReference type="ChEBI" id="CHEBI:82748"/>
        <dbReference type="EC" id="2.1.1.199"/>
    </reaction>
</comment>
<dbReference type="Pfam" id="PF01795">
    <property type="entry name" value="Methyltransf_5"/>
    <property type="match status" value="1"/>
</dbReference>
<evidence type="ECO:0000256" key="5">
    <source>
        <dbReference type="ARBA" id="ARBA00022691"/>
    </source>
</evidence>
<comment type="function">
    <text evidence="6">Specifically methylates the N4 position of cytidine in position 1402 (C1402) of 16S rRNA.</text>
</comment>
<gene>
    <name evidence="6 7" type="primary">rsmH</name>
    <name evidence="7" type="ORF">ENX80_01475</name>
</gene>
<dbReference type="GO" id="GO:0070475">
    <property type="term" value="P:rRNA base methylation"/>
    <property type="evidence" value="ECO:0007669"/>
    <property type="project" value="UniProtKB-UniRule"/>
</dbReference>
<protein>
    <recommendedName>
        <fullName evidence="6">Ribosomal RNA small subunit methyltransferase H</fullName>
        <ecNumber evidence="6">2.1.1.199</ecNumber>
    </recommendedName>
    <alternativeName>
        <fullName evidence="6">16S rRNA m(4)C1402 methyltransferase</fullName>
    </alternativeName>
    <alternativeName>
        <fullName evidence="6">rRNA (cytosine-N(4)-)-methyltransferase RsmH</fullName>
    </alternativeName>
</protein>
<dbReference type="EC" id="2.1.1.199" evidence="6"/>
<organism evidence="7">
    <name type="scientific">Desulfurella acetivorans</name>
    <dbReference type="NCBI Taxonomy" id="33002"/>
    <lineage>
        <taxon>Bacteria</taxon>
        <taxon>Pseudomonadati</taxon>
        <taxon>Campylobacterota</taxon>
        <taxon>Desulfurellia</taxon>
        <taxon>Desulfurellales</taxon>
        <taxon>Desulfurellaceae</taxon>
        <taxon>Desulfurella</taxon>
    </lineage>
</organism>
<comment type="similarity">
    <text evidence="1 6">Belongs to the methyltransferase superfamily. RsmH family.</text>
</comment>
<evidence type="ECO:0000256" key="3">
    <source>
        <dbReference type="ARBA" id="ARBA00022603"/>
    </source>
</evidence>
<dbReference type="EMBL" id="DTPL01000092">
    <property type="protein sequence ID" value="HGA37476.1"/>
    <property type="molecule type" value="Genomic_DNA"/>
</dbReference>
<accession>A0A832API4</accession>
<feature type="binding site" evidence="6">
    <location>
        <position position="106"/>
    </location>
    <ligand>
        <name>S-adenosyl-L-methionine</name>
        <dbReference type="ChEBI" id="CHEBI:59789"/>
    </ligand>
</feature>
<dbReference type="SUPFAM" id="SSF81799">
    <property type="entry name" value="Putative methyltransferase TM0872, insert domain"/>
    <property type="match status" value="1"/>
</dbReference>
<keyword evidence="4 6" id="KW-0808">Transferase</keyword>
<sequence>MIHKSVLLKESMEILQPKSGGIYLDLTFGGGGHSEQILKLSEPNGIVVALDQDLFAIECALKLKETYKDRLIVIKENFSKCYTKLLSMGYRFFDGIIMDIGVSSFQLDDAQRGFSFLKDGPLDMRMSKDNPLTAKIIVNQWNKRELENIIRDYGQERFAKKIASKIEEQRAKTPIETTLDLANIVKEAIPHYFYKKIHPATKTFQALRIAVNSELVNLKEGLINGIKLLKPQSRLVVISFHSLEDKIVKNTFKDYSQQKVVTILTKKPIVPSLDEIKANPRARSAKLRSIEKIGGMYD</sequence>
<dbReference type="PANTHER" id="PTHR11265">
    <property type="entry name" value="S-ADENOSYL-METHYLTRANSFERASE MRAW"/>
    <property type="match status" value="1"/>
</dbReference>
<comment type="caution">
    <text evidence="7">The sequence shown here is derived from an EMBL/GenBank/DDBJ whole genome shotgun (WGS) entry which is preliminary data.</text>
</comment>
<evidence type="ECO:0000256" key="6">
    <source>
        <dbReference type="HAMAP-Rule" id="MF_01007"/>
    </source>
</evidence>
<keyword evidence="6" id="KW-0963">Cytoplasm</keyword>
<dbReference type="Gene3D" id="1.10.150.170">
    <property type="entry name" value="Putative methyltransferase TM0872, insert domain"/>
    <property type="match status" value="1"/>
</dbReference>
<feature type="binding site" evidence="6">
    <location>
        <position position="99"/>
    </location>
    <ligand>
        <name>S-adenosyl-L-methionine</name>
        <dbReference type="ChEBI" id="CHEBI:59789"/>
    </ligand>
</feature>
<comment type="subcellular location">
    <subcellularLocation>
        <location evidence="6">Cytoplasm</location>
    </subcellularLocation>
</comment>
<dbReference type="PANTHER" id="PTHR11265:SF0">
    <property type="entry name" value="12S RRNA N4-METHYLCYTIDINE METHYLTRANSFERASE"/>
    <property type="match status" value="1"/>
</dbReference>
<keyword evidence="2 6" id="KW-0698">rRNA processing</keyword>
<proteinExistence type="inferred from homology"/>
<feature type="binding site" evidence="6">
    <location>
        <position position="51"/>
    </location>
    <ligand>
        <name>S-adenosyl-L-methionine</name>
        <dbReference type="ChEBI" id="CHEBI:59789"/>
    </ligand>
</feature>
<dbReference type="Gene3D" id="3.40.50.150">
    <property type="entry name" value="Vaccinia Virus protein VP39"/>
    <property type="match status" value="1"/>
</dbReference>
<name>A0A832API4_DESAE</name>
<dbReference type="InterPro" id="IPR029063">
    <property type="entry name" value="SAM-dependent_MTases_sf"/>
</dbReference>
<evidence type="ECO:0000256" key="2">
    <source>
        <dbReference type="ARBA" id="ARBA00022552"/>
    </source>
</evidence>
<dbReference type="NCBIfam" id="TIGR00006">
    <property type="entry name" value="16S rRNA (cytosine(1402)-N(4))-methyltransferase RsmH"/>
    <property type="match status" value="1"/>
</dbReference>
<feature type="binding site" evidence="6">
    <location>
        <position position="78"/>
    </location>
    <ligand>
        <name>S-adenosyl-L-methionine</name>
        <dbReference type="ChEBI" id="CHEBI:59789"/>
    </ligand>
</feature>
<dbReference type="SUPFAM" id="SSF53335">
    <property type="entry name" value="S-adenosyl-L-methionine-dependent methyltransferases"/>
    <property type="match status" value="1"/>
</dbReference>
<evidence type="ECO:0000256" key="4">
    <source>
        <dbReference type="ARBA" id="ARBA00022679"/>
    </source>
</evidence>
<evidence type="ECO:0000313" key="7">
    <source>
        <dbReference type="EMBL" id="HGA37476.1"/>
    </source>
</evidence>
<dbReference type="PIRSF" id="PIRSF004486">
    <property type="entry name" value="MraW"/>
    <property type="match status" value="1"/>
</dbReference>
<dbReference type="AlphaFoldDB" id="A0A832API4"/>
<keyword evidence="5 6" id="KW-0949">S-adenosyl-L-methionine</keyword>
<dbReference type="InterPro" id="IPR002903">
    <property type="entry name" value="RsmH"/>
</dbReference>
<keyword evidence="3 6" id="KW-0489">Methyltransferase</keyword>
<feature type="binding site" evidence="6">
    <location>
        <begin position="31"/>
        <end position="33"/>
    </location>
    <ligand>
        <name>S-adenosyl-L-methionine</name>
        <dbReference type="ChEBI" id="CHEBI:59789"/>
    </ligand>
</feature>
<dbReference type="InterPro" id="IPR023397">
    <property type="entry name" value="SAM-dep_MeTrfase_MraW_recog"/>
</dbReference>
<dbReference type="HAMAP" id="MF_01007">
    <property type="entry name" value="16SrRNA_methyltr_H"/>
    <property type="match status" value="1"/>
</dbReference>